<name>A0A4R4YD61_9ACTN</name>
<evidence type="ECO:0000313" key="3">
    <source>
        <dbReference type="Proteomes" id="UP000295302"/>
    </source>
</evidence>
<proteinExistence type="predicted"/>
<dbReference type="RefSeq" id="WP_132617989.1">
    <property type="nucleotide sequence ID" value="NZ_SMKQ01000124.1"/>
</dbReference>
<protein>
    <submittedName>
        <fullName evidence="2">Uncharacterized protein</fullName>
    </submittedName>
</protein>
<feature type="compositionally biased region" description="Low complexity" evidence="1">
    <location>
        <begin position="1"/>
        <end position="13"/>
    </location>
</feature>
<dbReference type="Proteomes" id="UP000295302">
    <property type="component" value="Unassembled WGS sequence"/>
</dbReference>
<comment type="caution">
    <text evidence="2">The sequence shown here is derived from an EMBL/GenBank/DDBJ whole genome shotgun (WGS) entry which is preliminary data.</text>
</comment>
<reference evidence="2 3" key="1">
    <citation type="submission" date="2019-03" db="EMBL/GenBank/DDBJ databases">
        <title>Draft genome sequences of novel Actinobacteria.</title>
        <authorList>
            <person name="Sahin N."/>
            <person name="Ay H."/>
            <person name="Saygin H."/>
        </authorList>
    </citation>
    <scope>NUCLEOTIDE SEQUENCE [LARGE SCALE GENOMIC DNA]</scope>
    <source>
        <strain evidence="2 3">CH32</strain>
    </source>
</reference>
<accession>A0A4R4YD61</accession>
<dbReference type="EMBL" id="SMKQ01000124">
    <property type="protein sequence ID" value="TDD42611.1"/>
    <property type="molecule type" value="Genomic_DNA"/>
</dbReference>
<evidence type="ECO:0000256" key="1">
    <source>
        <dbReference type="SAM" id="MobiDB-lite"/>
    </source>
</evidence>
<organism evidence="2 3">
    <name type="scientific">Nonomuraea terrae</name>
    <dbReference type="NCBI Taxonomy" id="2530383"/>
    <lineage>
        <taxon>Bacteria</taxon>
        <taxon>Bacillati</taxon>
        <taxon>Actinomycetota</taxon>
        <taxon>Actinomycetes</taxon>
        <taxon>Streptosporangiales</taxon>
        <taxon>Streptosporangiaceae</taxon>
        <taxon>Nonomuraea</taxon>
    </lineage>
</organism>
<feature type="region of interest" description="Disordered" evidence="1">
    <location>
        <begin position="1"/>
        <end position="65"/>
    </location>
</feature>
<evidence type="ECO:0000313" key="2">
    <source>
        <dbReference type="EMBL" id="TDD42611.1"/>
    </source>
</evidence>
<gene>
    <name evidence="2" type="ORF">E1286_30425</name>
</gene>
<keyword evidence="3" id="KW-1185">Reference proteome</keyword>
<sequence length="65" mass="6583">MASESARAASAGSPTGAWPASGARVDSHASARSSSAGTLMSAEPTMTAFLGRMSRRPSRMRPSTA</sequence>
<dbReference type="AlphaFoldDB" id="A0A4R4YD61"/>